<keyword evidence="3" id="KW-1185">Reference proteome</keyword>
<reference evidence="3" key="1">
    <citation type="journal article" date="2019" name="Int. J. Syst. Evol. Microbiol.">
        <title>The Global Catalogue of Microorganisms (GCM) 10K type strain sequencing project: providing services to taxonomists for standard genome sequencing and annotation.</title>
        <authorList>
            <consortium name="The Broad Institute Genomics Platform"/>
            <consortium name="The Broad Institute Genome Sequencing Center for Infectious Disease"/>
            <person name="Wu L."/>
            <person name="Ma J."/>
        </authorList>
    </citation>
    <scope>NUCLEOTIDE SEQUENCE [LARGE SCALE GENOMIC DNA]</scope>
    <source>
        <strain evidence="3">JCM 31890</strain>
    </source>
</reference>
<organism evidence="2 3">
    <name type="scientific">Acidovorax lacteus</name>
    <dbReference type="NCBI Taxonomy" id="1924988"/>
    <lineage>
        <taxon>Bacteria</taxon>
        <taxon>Pseudomonadati</taxon>
        <taxon>Pseudomonadota</taxon>
        <taxon>Betaproteobacteria</taxon>
        <taxon>Burkholderiales</taxon>
        <taxon>Comamonadaceae</taxon>
        <taxon>Acidovorax</taxon>
    </lineage>
</organism>
<dbReference type="InterPro" id="IPR012902">
    <property type="entry name" value="N_methyl_site"/>
</dbReference>
<feature type="transmembrane region" description="Helical" evidence="1">
    <location>
        <begin position="28"/>
        <end position="50"/>
    </location>
</feature>
<dbReference type="EMBL" id="BAABEX010000003">
    <property type="protein sequence ID" value="GAA4418148.1"/>
    <property type="molecule type" value="Genomic_DNA"/>
</dbReference>
<comment type="caution">
    <text evidence="2">The sequence shown here is derived from an EMBL/GenBank/DDBJ whole genome shotgun (WGS) entry which is preliminary data.</text>
</comment>
<protein>
    <submittedName>
        <fullName evidence="2">Prepilin-type N-terminal cleavage/methylation domain-containing protein</fullName>
    </submittedName>
</protein>
<dbReference type="Proteomes" id="UP001501788">
    <property type="component" value="Unassembled WGS sequence"/>
</dbReference>
<evidence type="ECO:0000256" key="1">
    <source>
        <dbReference type="SAM" id="Phobius"/>
    </source>
</evidence>
<accession>A0ABP8KYJ5</accession>
<keyword evidence="1" id="KW-1133">Transmembrane helix</keyword>
<gene>
    <name evidence="2" type="ORF">GCM10023090_02710</name>
</gene>
<dbReference type="NCBIfam" id="TIGR02532">
    <property type="entry name" value="IV_pilin_GFxxxE"/>
    <property type="match status" value="1"/>
</dbReference>
<evidence type="ECO:0000313" key="2">
    <source>
        <dbReference type="EMBL" id="GAA4418148.1"/>
    </source>
</evidence>
<dbReference type="RefSeq" id="WP_345060476.1">
    <property type="nucleotide sequence ID" value="NZ_BAABEX010000003.1"/>
</dbReference>
<dbReference type="SUPFAM" id="SSF54523">
    <property type="entry name" value="Pili subunits"/>
    <property type="match status" value="1"/>
</dbReference>
<dbReference type="Pfam" id="PF07963">
    <property type="entry name" value="N_methyl"/>
    <property type="match status" value="1"/>
</dbReference>
<proteinExistence type="predicted"/>
<evidence type="ECO:0000313" key="3">
    <source>
        <dbReference type="Proteomes" id="UP001501788"/>
    </source>
</evidence>
<sequence length="264" mass="28521">MPDTLCSAPFTASRHSVSRQRRSRQRGFTLMELAVVLVVIGLILGAVAVGRDVQRNAVYQRLSNEFVQGWLMGYDVYWNVTGRAPGDSATAPTGAVNASRANATTAGTALCDNTTNPAAADSLLNVMLAAGIRLPQGRAEGQNNRYVYLDSNGNPQEVRVCFRNVMWAEPGATVGTYVSLPRNVMVLSGLTPSLARMIDAQIDTQADARFGRVREEGLANSTAITASRDWPSQDTVAFGDASNTETRRDEDQVTVMTAYVLMAR</sequence>
<name>A0ABP8KYJ5_9BURK</name>
<keyword evidence="1" id="KW-0812">Transmembrane</keyword>
<keyword evidence="1" id="KW-0472">Membrane</keyword>
<dbReference type="InterPro" id="IPR045584">
    <property type="entry name" value="Pilin-like"/>
</dbReference>